<gene>
    <name evidence="1" type="ORF">Tci_282960</name>
</gene>
<dbReference type="EMBL" id="BKCJ010090001">
    <property type="protein sequence ID" value="GEX10985.1"/>
    <property type="molecule type" value="Genomic_DNA"/>
</dbReference>
<evidence type="ECO:0000313" key="1">
    <source>
        <dbReference type="EMBL" id="GEX10985.1"/>
    </source>
</evidence>
<organism evidence="1">
    <name type="scientific">Tanacetum cinerariifolium</name>
    <name type="common">Dalmatian daisy</name>
    <name type="synonym">Chrysanthemum cinerariifolium</name>
    <dbReference type="NCBI Taxonomy" id="118510"/>
    <lineage>
        <taxon>Eukaryota</taxon>
        <taxon>Viridiplantae</taxon>
        <taxon>Streptophyta</taxon>
        <taxon>Embryophyta</taxon>
        <taxon>Tracheophyta</taxon>
        <taxon>Spermatophyta</taxon>
        <taxon>Magnoliopsida</taxon>
        <taxon>eudicotyledons</taxon>
        <taxon>Gunneridae</taxon>
        <taxon>Pentapetalae</taxon>
        <taxon>asterids</taxon>
        <taxon>campanulids</taxon>
        <taxon>Asterales</taxon>
        <taxon>Asteraceae</taxon>
        <taxon>Asteroideae</taxon>
        <taxon>Anthemideae</taxon>
        <taxon>Anthemidinae</taxon>
        <taxon>Tanacetum</taxon>
    </lineage>
</organism>
<protein>
    <submittedName>
        <fullName evidence="1">Uncharacterized protein</fullName>
    </submittedName>
</protein>
<accession>A0A699H1Q2</accession>
<feature type="non-terminal residue" evidence="1">
    <location>
        <position position="1"/>
    </location>
</feature>
<sequence length="461" mass="50886">TNVFFFAEMSIYDFMTLPSWSDAKVVVEPHQFSTSVLERVHNNTTAPAVDGTLIPLPTMDEPAQKKRLRTKTSQVGSNAPVLDQTEDVEDTNILDFYVELENSLKWNEGTSFRAVSALSPWLGKRLGSPLCLPCVITFDPSHVGTSGAALASPSRLGFIVIGYSGKVRAKVMRRQLDHLDIMDQGALARDEEYDQIHDDDFSSVSHGEEIDLAFFPFAPEDNLLCKEIFRDLKVCRRALDWTITLAELRRIESLSLLDLSNRMNVLTALLTSHGTELNSRYTALVASKACLREKLKHKVELISGIRLEVSTLEGKCDKALVVRNLQNDLALKKSKSQEHEGVAVATDHRFYVLRGLRMGRTDAEFEEVAMNVLNFFVGAEAQFNKAVVDLPSTKLPFLAKISKASWSALSEIANIQPDKLPRPAASGSVPATTTTVVEAFGQTSVPEGFELLGLDPDVSSS</sequence>
<name>A0A699H1Q2_TANCI</name>
<reference evidence="1" key="1">
    <citation type="journal article" date="2019" name="Sci. Rep.">
        <title>Draft genome of Tanacetum cinerariifolium, the natural source of mosquito coil.</title>
        <authorList>
            <person name="Yamashiro T."/>
            <person name="Shiraishi A."/>
            <person name="Satake H."/>
            <person name="Nakayama K."/>
        </authorList>
    </citation>
    <scope>NUCLEOTIDE SEQUENCE</scope>
</reference>
<dbReference type="AlphaFoldDB" id="A0A699H1Q2"/>
<proteinExistence type="predicted"/>
<comment type="caution">
    <text evidence="1">The sequence shown here is derived from an EMBL/GenBank/DDBJ whole genome shotgun (WGS) entry which is preliminary data.</text>
</comment>